<dbReference type="InterPro" id="IPR051872">
    <property type="entry name" value="Cytochrome_b5/Flavoprotein_Rdt"/>
</dbReference>
<dbReference type="GO" id="GO:0005783">
    <property type="term" value="C:endoplasmic reticulum"/>
    <property type="evidence" value="ECO:0007669"/>
    <property type="project" value="TreeGrafter"/>
</dbReference>
<sequence length="79" mass="8813">MPASIRSQGGRLKVALQPGRGIMDWVQLTAGKQLASQQLPFVTDEELRKHNSADDCWILLDNKVFLDVIIGYNFGNHCS</sequence>
<name>A0A914S368_PAREQ</name>
<keyword evidence="2" id="KW-0479">Metal-binding</keyword>
<evidence type="ECO:0000313" key="5">
    <source>
        <dbReference type="WBParaSite" id="PEQ_0001303301-mRNA-1"/>
    </source>
</evidence>
<dbReference type="InterPro" id="IPR036400">
    <property type="entry name" value="Cyt_B5-like_heme/steroid_sf"/>
</dbReference>
<dbReference type="Proteomes" id="UP000887564">
    <property type="component" value="Unplaced"/>
</dbReference>
<dbReference type="GO" id="GO:0046872">
    <property type="term" value="F:metal ion binding"/>
    <property type="evidence" value="ECO:0007669"/>
    <property type="project" value="UniProtKB-KW"/>
</dbReference>
<accession>A0A914S368</accession>
<keyword evidence="4" id="KW-1185">Reference proteome</keyword>
<proteinExistence type="predicted"/>
<reference evidence="5" key="1">
    <citation type="submission" date="2022-11" db="UniProtKB">
        <authorList>
            <consortium name="WormBaseParasite"/>
        </authorList>
    </citation>
    <scope>IDENTIFICATION</scope>
</reference>
<keyword evidence="1" id="KW-0349">Heme</keyword>
<dbReference type="SUPFAM" id="SSF55856">
    <property type="entry name" value="Cytochrome b5-like heme/steroid binding domain"/>
    <property type="match status" value="1"/>
</dbReference>
<keyword evidence="3" id="KW-0408">Iron</keyword>
<dbReference type="AlphaFoldDB" id="A0A914S368"/>
<evidence type="ECO:0000256" key="1">
    <source>
        <dbReference type="ARBA" id="ARBA00022617"/>
    </source>
</evidence>
<evidence type="ECO:0000256" key="3">
    <source>
        <dbReference type="ARBA" id="ARBA00023004"/>
    </source>
</evidence>
<dbReference type="GO" id="GO:0020037">
    <property type="term" value="F:heme binding"/>
    <property type="evidence" value="ECO:0007669"/>
    <property type="project" value="TreeGrafter"/>
</dbReference>
<dbReference type="PANTHER" id="PTHR46237">
    <property type="entry name" value="CYTOCHROME B5 REDUCTASE 4 FAMILY MEMBER"/>
    <property type="match status" value="1"/>
</dbReference>
<dbReference type="GO" id="GO:0006801">
    <property type="term" value="P:superoxide metabolic process"/>
    <property type="evidence" value="ECO:0007669"/>
    <property type="project" value="TreeGrafter"/>
</dbReference>
<evidence type="ECO:0000256" key="2">
    <source>
        <dbReference type="ARBA" id="ARBA00022723"/>
    </source>
</evidence>
<protein>
    <submittedName>
        <fullName evidence="5">Uncharacterized protein</fullName>
    </submittedName>
</protein>
<dbReference type="GO" id="GO:0004128">
    <property type="term" value="F:cytochrome-b5 reductase activity, acting on NAD(P)H"/>
    <property type="evidence" value="ECO:0007669"/>
    <property type="project" value="TreeGrafter"/>
</dbReference>
<dbReference type="PANTHER" id="PTHR46237:SF1">
    <property type="entry name" value="CYTOCHROME B5 REDUCTASE 4"/>
    <property type="match status" value="1"/>
</dbReference>
<evidence type="ECO:0000313" key="4">
    <source>
        <dbReference type="Proteomes" id="UP000887564"/>
    </source>
</evidence>
<organism evidence="4 5">
    <name type="scientific">Parascaris equorum</name>
    <name type="common">Equine roundworm</name>
    <dbReference type="NCBI Taxonomy" id="6256"/>
    <lineage>
        <taxon>Eukaryota</taxon>
        <taxon>Metazoa</taxon>
        <taxon>Ecdysozoa</taxon>
        <taxon>Nematoda</taxon>
        <taxon>Chromadorea</taxon>
        <taxon>Rhabditida</taxon>
        <taxon>Spirurina</taxon>
        <taxon>Ascaridomorpha</taxon>
        <taxon>Ascaridoidea</taxon>
        <taxon>Ascarididae</taxon>
        <taxon>Parascaris</taxon>
    </lineage>
</organism>
<dbReference type="WBParaSite" id="PEQ_0001303301-mRNA-1">
    <property type="protein sequence ID" value="PEQ_0001303301-mRNA-1"/>
    <property type="gene ID" value="PEQ_0001303301"/>
</dbReference>
<dbReference type="Gene3D" id="3.10.120.10">
    <property type="entry name" value="Cytochrome b5-like heme/steroid binding domain"/>
    <property type="match status" value="1"/>
</dbReference>